<keyword evidence="6 8" id="KW-0067">ATP-binding</keyword>
<dbReference type="RefSeq" id="WP_394309263.1">
    <property type="nucleotide sequence ID" value="NZ_JBHGPK010000001.1"/>
</dbReference>
<dbReference type="Pfam" id="PF00005">
    <property type="entry name" value="ABC_tran"/>
    <property type="match status" value="2"/>
</dbReference>
<evidence type="ECO:0000259" key="7">
    <source>
        <dbReference type="PROSITE" id="PS50893"/>
    </source>
</evidence>
<proteinExistence type="inferred from homology"/>
<dbReference type="CDD" id="cd03216">
    <property type="entry name" value="ABC_Carb_Monos_I"/>
    <property type="match status" value="1"/>
</dbReference>
<feature type="domain" description="ABC transporter" evidence="7">
    <location>
        <begin position="12"/>
        <end position="248"/>
    </location>
</feature>
<name>A0ABV6ZAP8_9HYPH</name>
<evidence type="ECO:0000313" key="9">
    <source>
        <dbReference type="Proteomes" id="UP001595190"/>
    </source>
</evidence>
<organism evidence="8 9">
    <name type="scientific">Labrys neptuniae</name>
    <dbReference type="NCBI Taxonomy" id="376174"/>
    <lineage>
        <taxon>Bacteria</taxon>
        <taxon>Pseudomonadati</taxon>
        <taxon>Pseudomonadota</taxon>
        <taxon>Alphaproteobacteria</taxon>
        <taxon>Hyphomicrobiales</taxon>
        <taxon>Xanthobacteraceae</taxon>
        <taxon>Labrys</taxon>
    </lineage>
</organism>
<dbReference type="PROSITE" id="PS50893">
    <property type="entry name" value="ABC_TRANSPORTER_2"/>
    <property type="match status" value="2"/>
</dbReference>
<dbReference type="InterPro" id="IPR050107">
    <property type="entry name" value="ABC_carbohydrate_import_ATPase"/>
</dbReference>
<dbReference type="EMBL" id="JBHGPK010000001">
    <property type="protein sequence ID" value="MFC2249238.1"/>
    <property type="molecule type" value="Genomic_DNA"/>
</dbReference>
<feature type="domain" description="ABC transporter" evidence="7">
    <location>
        <begin position="259"/>
        <end position="505"/>
    </location>
</feature>
<keyword evidence="5" id="KW-0547">Nucleotide-binding</keyword>
<keyword evidence="4" id="KW-0677">Repeat</keyword>
<comment type="caution">
    <text evidence="8">The sequence shown here is derived from an EMBL/GenBank/DDBJ whole genome shotgun (WGS) entry which is preliminary data.</text>
</comment>
<reference evidence="8 9" key="1">
    <citation type="submission" date="2024-09" db="EMBL/GenBank/DDBJ databases">
        <title>Description of Labrys sedimenti sp. nov., isolated from a diclofenac-degrading enrichment culture, and genome-based reclassification of Labrys portucalensis as a later heterotypic synonym of Labrys neptuniae.</title>
        <authorList>
            <person name="Tancsics A."/>
            <person name="Csepanyi A."/>
        </authorList>
    </citation>
    <scope>NUCLEOTIDE SEQUENCE [LARGE SCALE GENOMIC DNA]</scope>
    <source>
        <strain evidence="8 9">LMG 23412</strain>
    </source>
</reference>
<evidence type="ECO:0000256" key="5">
    <source>
        <dbReference type="ARBA" id="ARBA00022741"/>
    </source>
</evidence>
<dbReference type="InterPro" id="IPR003439">
    <property type="entry name" value="ABC_transporter-like_ATP-bd"/>
</dbReference>
<dbReference type="SMART" id="SM00382">
    <property type="entry name" value="AAA"/>
    <property type="match status" value="2"/>
</dbReference>
<keyword evidence="3" id="KW-0762">Sugar transport</keyword>
<dbReference type="InterPro" id="IPR003593">
    <property type="entry name" value="AAA+_ATPase"/>
</dbReference>
<comment type="similarity">
    <text evidence="1">Belongs to the ABC transporter superfamily.</text>
</comment>
<protein>
    <submittedName>
        <fullName evidence="8">Sugar ABC transporter ATP-binding protein</fullName>
    </submittedName>
</protein>
<dbReference type="InterPro" id="IPR027417">
    <property type="entry name" value="P-loop_NTPase"/>
</dbReference>
<dbReference type="Gene3D" id="3.40.50.300">
    <property type="entry name" value="P-loop containing nucleotide triphosphate hydrolases"/>
    <property type="match status" value="2"/>
</dbReference>
<accession>A0ABV6ZAP8</accession>
<dbReference type="InterPro" id="IPR017871">
    <property type="entry name" value="ABC_transporter-like_CS"/>
</dbReference>
<evidence type="ECO:0000313" key="8">
    <source>
        <dbReference type="EMBL" id="MFC2249238.1"/>
    </source>
</evidence>
<evidence type="ECO:0000256" key="6">
    <source>
        <dbReference type="ARBA" id="ARBA00022840"/>
    </source>
</evidence>
<dbReference type="PANTHER" id="PTHR43790">
    <property type="entry name" value="CARBOHYDRATE TRANSPORT ATP-BINDING PROTEIN MG119-RELATED"/>
    <property type="match status" value="1"/>
</dbReference>
<evidence type="ECO:0000256" key="2">
    <source>
        <dbReference type="ARBA" id="ARBA00022448"/>
    </source>
</evidence>
<dbReference type="PROSITE" id="PS00211">
    <property type="entry name" value="ABC_TRANSPORTER_1"/>
    <property type="match status" value="2"/>
</dbReference>
<dbReference type="Proteomes" id="UP001595190">
    <property type="component" value="Unassembled WGS sequence"/>
</dbReference>
<evidence type="ECO:0000256" key="3">
    <source>
        <dbReference type="ARBA" id="ARBA00022597"/>
    </source>
</evidence>
<keyword evidence="2" id="KW-0813">Transport</keyword>
<dbReference type="CDD" id="cd03215">
    <property type="entry name" value="ABC_Carb_Monos_II"/>
    <property type="match status" value="1"/>
</dbReference>
<dbReference type="GO" id="GO:0005524">
    <property type="term" value="F:ATP binding"/>
    <property type="evidence" value="ECO:0007669"/>
    <property type="project" value="UniProtKB-KW"/>
</dbReference>
<dbReference type="PANTHER" id="PTHR43790:SF9">
    <property type="entry name" value="GALACTOFURANOSE TRANSPORTER ATP-BINDING PROTEIN YTFR"/>
    <property type="match status" value="1"/>
</dbReference>
<dbReference type="SUPFAM" id="SSF52540">
    <property type="entry name" value="P-loop containing nucleoside triphosphate hydrolases"/>
    <property type="match status" value="2"/>
</dbReference>
<gene>
    <name evidence="8" type="ORF">ACETRX_06410</name>
</gene>
<evidence type="ECO:0000256" key="4">
    <source>
        <dbReference type="ARBA" id="ARBA00022737"/>
    </source>
</evidence>
<sequence>MSQSSGRAVPRLEITGLKKHFGGVHALDGVDLSVKPGRIHALLGENGAGKSSLLKCLSGVYQPDGGTMQLDGALHAPRDPRAAEAAGLRFVHQELNLVPGFTAAENAFVGRRYPRRFGLIDRQAMQRRLAAVRDRLGITLPLDVPVRHFSVGQCQLVEILRALMDDARILVLDEPTASLSESEAAILRKVVVTLAQAGCAVIFVSHRMEEVFELAQDYTVLRNGVTVGQGLIAETTPDAVVAMMAGDAQLRDALPPPARRAEKLLELDGFSPSPRHGSLQLSAHGGEIIGLYGIVGSGRSSLLKALWGAMPRASGRLSLAGRPLPPAGIPSRLRARVAFAPEDRRGSGLVINHSILANATLPHLSDGRAVAGLPLLSWPTLRRKASAMLDRLAVRYGRLADRIATLSGGNQQKILIGRWFRPGLRLFLLDEPTRGVDVRSKAEIHALCRELAGDGTLILFATSDIEELFALAGRIVVMAKGEIALDAPAAGLTRQQVLAATFRTARPHRDSRRTA</sequence>
<evidence type="ECO:0000256" key="1">
    <source>
        <dbReference type="ARBA" id="ARBA00005417"/>
    </source>
</evidence>